<reference evidence="3" key="2">
    <citation type="submission" date="2020-09" db="EMBL/GenBank/DDBJ databases">
        <authorList>
            <person name="Sun Q."/>
            <person name="Kim S."/>
        </authorList>
    </citation>
    <scope>NUCLEOTIDE SEQUENCE</scope>
    <source>
        <strain evidence="3">KCTC 23714</strain>
    </source>
</reference>
<dbReference type="InterPro" id="IPR051317">
    <property type="entry name" value="Gfo/Idh/MocA_oxidoreduct"/>
</dbReference>
<dbReference type="PANTHER" id="PTHR43708:SF3">
    <property type="entry name" value="OXIDOREDUCTASE"/>
    <property type="match status" value="1"/>
</dbReference>
<dbReference type="Proteomes" id="UP000628984">
    <property type="component" value="Unassembled WGS sequence"/>
</dbReference>
<protein>
    <submittedName>
        <fullName evidence="3">Oxidoreductase y4hM</fullName>
    </submittedName>
</protein>
<name>A0A918IZ32_9RHOB</name>
<dbReference type="Gene3D" id="3.30.360.10">
    <property type="entry name" value="Dihydrodipicolinate Reductase, domain 2"/>
    <property type="match status" value="1"/>
</dbReference>
<evidence type="ECO:0000259" key="1">
    <source>
        <dbReference type="Pfam" id="PF01408"/>
    </source>
</evidence>
<evidence type="ECO:0000259" key="2">
    <source>
        <dbReference type="Pfam" id="PF22725"/>
    </source>
</evidence>
<feature type="domain" description="GFO/IDH/MocA-like oxidoreductase" evidence="2">
    <location>
        <begin position="155"/>
        <end position="284"/>
    </location>
</feature>
<comment type="caution">
    <text evidence="3">The sequence shown here is derived from an EMBL/GenBank/DDBJ whole genome shotgun (WGS) entry which is preliminary data.</text>
</comment>
<dbReference type="InterPro" id="IPR055170">
    <property type="entry name" value="GFO_IDH_MocA-like_dom"/>
</dbReference>
<feature type="domain" description="Gfo/Idh/MocA-like oxidoreductase N-terminal" evidence="1">
    <location>
        <begin position="17"/>
        <end position="146"/>
    </location>
</feature>
<keyword evidence="4" id="KW-1185">Reference proteome</keyword>
<sequence>MGLAGTEFYPPAERRLRLGIVGGGRGALVGQWHWSGARLSNRWDLVAGALSSDPETARSSGRDWMLAEDRIYDDWREMARAEAARPDGIEAVAICTPNWSHRMIAEAFMDVGIDIICDKPMTLSREDCLALEQRQRETGVVFAVTHPYPYHPMARQAQEMIRAGAIGTVRQAQVEYAQDWATGPDDPNSKSLAWRRDPARIGRASATGDIGSHAFQMLEFVTGQTVTHLRADFHVCGAPKAMEDTAFLNLRLANGAPAAMWITQAAPGNYCALRFRIYGDKGGLQWDQEFPETLRYTPLNAPEQIIVRGHGAGVVPAAERMVLLPRGHGESLSDAWGSLYREIAIAVAARRKGEAVPEGLLNLPDIHTGSRGVRFINSAADSHEAGGSWVPLS</sequence>
<evidence type="ECO:0000313" key="3">
    <source>
        <dbReference type="EMBL" id="GGW38680.1"/>
    </source>
</evidence>
<dbReference type="EMBL" id="BMYQ01000010">
    <property type="protein sequence ID" value="GGW38680.1"/>
    <property type="molecule type" value="Genomic_DNA"/>
</dbReference>
<gene>
    <name evidence="3" type="ORF">GCM10011452_28820</name>
</gene>
<dbReference type="SUPFAM" id="SSF51735">
    <property type="entry name" value="NAD(P)-binding Rossmann-fold domains"/>
    <property type="match status" value="1"/>
</dbReference>
<evidence type="ECO:0000313" key="4">
    <source>
        <dbReference type="Proteomes" id="UP000628984"/>
    </source>
</evidence>
<dbReference type="Gene3D" id="3.40.50.720">
    <property type="entry name" value="NAD(P)-binding Rossmann-like Domain"/>
    <property type="match status" value="1"/>
</dbReference>
<dbReference type="SUPFAM" id="SSF55347">
    <property type="entry name" value="Glyceraldehyde-3-phosphate dehydrogenase-like, C-terminal domain"/>
    <property type="match status" value="1"/>
</dbReference>
<reference evidence="3" key="1">
    <citation type="journal article" date="2014" name="Int. J. Syst. Evol. Microbiol.">
        <title>Complete genome sequence of Corynebacterium casei LMG S-19264T (=DSM 44701T), isolated from a smear-ripened cheese.</title>
        <authorList>
            <consortium name="US DOE Joint Genome Institute (JGI-PGF)"/>
            <person name="Walter F."/>
            <person name="Albersmeier A."/>
            <person name="Kalinowski J."/>
            <person name="Ruckert C."/>
        </authorList>
    </citation>
    <scope>NUCLEOTIDE SEQUENCE</scope>
    <source>
        <strain evidence="3">KCTC 23714</strain>
    </source>
</reference>
<dbReference type="Pfam" id="PF22725">
    <property type="entry name" value="GFO_IDH_MocA_C3"/>
    <property type="match status" value="1"/>
</dbReference>
<dbReference type="GO" id="GO:0000166">
    <property type="term" value="F:nucleotide binding"/>
    <property type="evidence" value="ECO:0007669"/>
    <property type="project" value="InterPro"/>
</dbReference>
<dbReference type="AlphaFoldDB" id="A0A918IZ32"/>
<dbReference type="PANTHER" id="PTHR43708">
    <property type="entry name" value="CONSERVED EXPRESSED OXIDOREDUCTASE (EUROFUNG)"/>
    <property type="match status" value="1"/>
</dbReference>
<organism evidence="3 4">
    <name type="scientific">Gemmobacter lanyuensis</name>
    <dbReference type="NCBI Taxonomy" id="1054497"/>
    <lineage>
        <taxon>Bacteria</taxon>
        <taxon>Pseudomonadati</taxon>
        <taxon>Pseudomonadota</taxon>
        <taxon>Alphaproteobacteria</taxon>
        <taxon>Rhodobacterales</taxon>
        <taxon>Paracoccaceae</taxon>
        <taxon>Gemmobacter</taxon>
    </lineage>
</organism>
<accession>A0A918IZ32</accession>
<dbReference type="InterPro" id="IPR000683">
    <property type="entry name" value="Gfo/Idh/MocA-like_OxRdtase_N"/>
</dbReference>
<dbReference type="Pfam" id="PF01408">
    <property type="entry name" value="GFO_IDH_MocA"/>
    <property type="match status" value="1"/>
</dbReference>
<proteinExistence type="predicted"/>
<dbReference type="InterPro" id="IPR036291">
    <property type="entry name" value="NAD(P)-bd_dom_sf"/>
</dbReference>
<dbReference type="RefSeq" id="WP_189634590.1">
    <property type="nucleotide sequence ID" value="NZ_BMYQ01000010.1"/>
</dbReference>